<reference evidence="8 9" key="1">
    <citation type="submission" date="2016-11" db="EMBL/GenBank/DDBJ databases">
        <title>Trade-off between light-utilization and light-protection in marine flavobacteria.</title>
        <authorList>
            <person name="Kumagai Y."/>
        </authorList>
    </citation>
    <scope>NUCLEOTIDE SEQUENCE [LARGE SCALE GENOMIC DNA]</scope>
    <source>
        <strain evidence="8 9">NBRC 107125</strain>
    </source>
</reference>
<dbReference type="RefSeq" id="WP_085759828.1">
    <property type="nucleotide sequence ID" value="NZ_CP019343.1"/>
</dbReference>
<evidence type="ECO:0000259" key="6">
    <source>
        <dbReference type="PROSITE" id="PS50968"/>
    </source>
</evidence>
<dbReference type="Pfam" id="PF02817">
    <property type="entry name" value="E3_binding"/>
    <property type="match status" value="2"/>
</dbReference>
<feature type="domain" description="Peripheral subunit-binding (PSBD)" evidence="7">
    <location>
        <begin position="152"/>
        <end position="189"/>
    </location>
</feature>
<dbReference type="GO" id="GO:0045254">
    <property type="term" value="C:pyruvate dehydrogenase complex"/>
    <property type="evidence" value="ECO:0007669"/>
    <property type="project" value="InterPro"/>
</dbReference>
<dbReference type="Gene3D" id="2.40.50.100">
    <property type="match status" value="1"/>
</dbReference>
<dbReference type="InterPro" id="IPR011053">
    <property type="entry name" value="Single_hybrid_motif"/>
</dbReference>
<gene>
    <name evidence="8" type="ORF">BST96_16925</name>
</gene>
<keyword evidence="4" id="KW-0808">Transferase</keyword>
<dbReference type="SUPFAM" id="SSF52777">
    <property type="entry name" value="CoA-dependent acyltransferases"/>
    <property type="match status" value="1"/>
</dbReference>
<dbReference type="KEGG" id="osg:BST96_16925"/>
<dbReference type="PANTHER" id="PTHR23151:SF90">
    <property type="entry name" value="DIHYDROLIPOYLLYSINE-RESIDUE ACETYLTRANSFERASE COMPONENT OF PYRUVATE DEHYDROGENASE COMPLEX, MITOCHONDRIAL-RELATED"/>
    <property type="match status" value="1"/>
</dbReference>
<protein>
    <recommendedName>
        <fullName evidence="4">Dihydrolipoamide acetyltransferase component of pyruvate dehydrogenase complex</fullName>
        <ecNumber evidence="4">2.3.1.-</ecNumber>
    </recommendedName>
</protein>
<dbReference type="SUPFAM" id="SSF51230">
    <property type="entry name" value="Single hybrid motif"/>
    <property type="match status" value="1"/>
</dbReference>
<evidence type="ECO:0000256" key="3">
    <source>
        <dbReference type="ARBA" id="ARBA00022823"/>
    </source>
</evidence>
<comment type="cofactor">
    <cofactor evidence="1 4">
        <name>(R)-lipoate</name>
        <dbReference type="ChEBI" id="CHEBI:83088"/>
    </cofactor>
</comment>
<name>A0A1X9NGX2_9GAMM</name>
<evidence type="ECO:0000256" key="2">
    <source>
        <dbReference type="ARBA" id="ARBA00007317"/>
    </source>
</evidence>
<dbReference type="Proteomes" id="UP000193450">
    <property type="component" value="Chromosome"/>
</dbReference>
<dbReference type="Gene3D" id="3.30.559.10">
    <property type="entry name" value="Chloramphenicol acetyltransferase-like domain"/>
    <property type="match status" value="1"/>
</dbReference>
<feature type="domain" description="Peripheral subunit-binding (PSBD)" evidence="7">
    <location>
        <begin position="221"/>
        <end position="258"/>
    </location>
</feature>
<feature type="region of interest" description="Disordered" evidence="5">
    <location>
        <begin position="106"/>
        <end position="154"/>
    </location>
</feature>
<dbReference type="EMBL" id="CP019343">
    <property type="protein sequence ID" value="ARN75642.1"/>
    <property type="molecule type" value="Genomic_DNA"/>
</dbReference>
<dbReference type="PROSITE" id="PS51826">
    <property type="entry name" value="PSBD"/>
    <property type="match status" value="2"/>
</dbReference>
<accession>A0A1X9NGX2</accession>
<dbReference type="GO" id="GO:0016746">
    <property type="term" value="F:acyltransferase activity"/>
    <property type="evidence" value="ECO:0007669"/>
    <property type="project" value="UniProtKB-KW"/>
</dbReference>
<dbReference type="CDD" id="cd06849">
    <property type="entry name" value="lipoyl_domain"/>
    <property type="match status" value="1"/>
</dbReference>
<evidence type="ECO:0000313" key="9">
    <source>
        <dbReference type="Proteomes" id="UP000193450"/>
    </source>
</evidence>
<dbReference type="Gene3D" id="4.10.320.10">
    <property type="entry name" value="E3-binding domain"/>
    <property type="match status" value="2"/>
</dbReference>
<dbReference type="SUPFAM" id="SSF47005">
    <property type="entry name" value="Peripheral subunit-binding domain of 2-oxo acid dehydrogenase complex"/>
    <property type="match status" value="2"/>
</dbReference>
<keyword evidence="3 4" id="KW-0450">Lipoyl</keyword>
<dbReference type="GO" id="GO:0006086">
    <property type="term" value="P:pyruvate decarboxylation to acetyl-CoA"/>
    <property type="evidence" value="ECO:0007669"/>
    <property type="project" value="InterPro"/>
</dbReference>
<proteinExistence type="inferred from homology"/>
<feature type="domain" description="Lipoyl-binding" evidence="6">
    <location>
        <begin position="4"/>
        <end position="79"/>
    </location>
</feature>
<evidence type="ECO:0000256" key="1">
    <source>
        <dbReference type="ARBA" id="ARBA00001938"/>
    </source>
</evidence>
<dbReference type="PROSITE" id="PS50968">
    <property type="entry name" value="BIOTINYL_LIPOYL"/>
    <property type="match status" value="1"/>
</dbReference>
<dbReference type="InterPro" id="IPR004167">
    <property type="entry name" value="PSBD"/>
</dbReference>
<sequence>MSKLHALTVPKWGMSMEEGDITEWRVAVGDTISVGDEYVDIETSKIVNTAESPCAGTVVRIIAQPGETHQVGQLMGVVAEGETTEDEIDAFVAAFVPDAGGSALAKASVTDGSAGDAPAPAAAPAAAAPAAPAPAAAPKSGLSEGPDDSDVKASAVARRIAKANNVNLHNVTATGRNGRVSKQDVEKAAGIRVMAAPLRSAGPASTSSAPVRSSADDSRIAATPVARRLAKKLNINLNDVTPTGTRGRVSKEDIEKAAIALTGVADFSEEKLNGMRKTIAARLSESKQTIPHYRVSVDIEIDSLLQQRKYMNDALGHSLSVNDFVIKGCASALVQVPDVNVQFTGDTIRHFEQVDISMAVAIDGGLITPVIRNVANKGLPQIAAEAKDLATRAQNGTLGVDEFQGGTFSVSNLGMFGVDQFDAIINLPQAAILAIAAGKKKPVVRGDSIVPATVMRVSLSSDHRAIDGAVAAKFLQALKGFLENPASMLL</sequence>
<dbReference type="PANTHER" id="PTHR23151">
    <property type="entry name" value="DIHYDROLIPOAMIDE ACETYL/SUCCINYL-TRANSFERASE-RELATED"/>
    <property type="match status" value="1"/>
</dbReference>
<comment type="similarity">
    <text evidence="2 4">Belongs to the 2-oxoacid dehydrogenase family.</text>
</comment>
<evidence type="ECO:0000256" key="4">
    <source>
        <dbReference type="RuleBase" id="RU003423"/>
    </source>
</evidence>
<evidence type="ECO:0000256" key="5">
    <source>
        <dbReference type="SAM" id="MobiDB-lite"/>
    </source>
</evidence>
<evidence type="ECO:0000259" key="7">
    <source>
        <dbReference type="PROSITE" id="PS51826"/>
    </source>
</evidence>
<feature type="region of interest" description="Disordered" evidence="5">
    <location>
        <begin position="199"/>
        <end position="219"/>
    </location>
</feature>
<dbReference type="AlphaFoldDB" id="A0A1X9NGX2"/>
<dbReference type="InterPro" id="IPR023213">
    <property type="entry name" value="CAT-like_dom_sf"/>
</dbReference>
<dbReference type="STRING" id="716816.BST96_16925"/>
<dbReference type="EC" id="2.3.1.-" evidence="4"/>
<dbReference type="Pfam" id="PF00198">
    <property type="entry name" value="2-oxoacid_dh"/>
    <property type="match status" value="1"/>
</dbReference>
<keyword evidence="4" id="KW-0012">Acyltransferase</keyword>
<organism evidence="8 9">
    <name type="scientific">Oceanicoccus sagamiensis</name>
    <dbReference type="NCBI Taxonomy" id="716816"/>
    <lineage>
        <taxon>Bacteria</taxon>
        <taxon>Pseudomonadati</taxon>
        <taxon>Pseudomonadota</taxon>
        <taxon>Gammaproteobacteria</taxon>
        <taxon>Cellvibrionales</taxon>
        <taxon>Spongiibacteraceae</taxon>
        <taxon>Oceanicoccus</taxon>
    </lineage>
</organism>
<dbReference type="InterPro" id="IPR036625">
    <property type="entry name" value="E3-bd_dom_sf"/>
</dbReference>
<dbReference type="Pfam" id="PF00364">
    <property type="entry name" value="Biotin_lipoyl"/>
    <property type="match status" value="1"/>
</dbReference>
<dbReference type="InterPro" id="IPR000089">
    <property type="entry name" value="Biotin_lipoyl"/>
</dbReference>
<feature type="compositionally biased region" description="Low complexity" evidence="5">
    <location>
        <begin position="117"/>
        <end position="138"/>
    </location>
</feature>
<dbReference type="InterPro" id="IPR001078">
    <property type="entry name" value="2-oxoacid_DH_actylTfrase"/>
</dbReference>
<keyword evidence="9" id="KW-1185">Reference proteome</keyword>
<evidence type="ECO:0000313" key="8">
    <source>
        <dbReference type="EMBL" id="ARN75642.1"/>
    </source>
</evidence>
<dbReference type="OrthoDB" id="9805770at2"/>
<dbReference type="InterPro" id="IPR045257">
    <property type="entry name" value="E2/Pdx1"/>
</dbReference>